<protein>
    <recommendedName>
        <fullName evidence="3">F-box domain-containing protein</fullName>
    </recommendedName>
</protein>
<evidence type="ECO:0000313" key="1">
    <source>
        <dbReference type="EMBL" id="PSR75994.1"/>
    </source>
</evidence>
<reference evidence="1 2" key="1">
    <citation type="submission" date="2018-02" db="EMBL/GenBank/DDBJ databases">
        <title>Genome sequence of the basidiomycete white-rot fungus Phlebia centrifuga.</title>
        <authorList>
            <person name="Granchi Z."/>
            <person name="Peng M."/>
            <person name="de Vries R.P."/>
            <person name="Hilden K."/>
            <person name="Makela M.R."/>
            <person name="Grigoriev I."/>
            <person name="Riley R."/>
        </authorList>
    </citation>
    <scope>NUCLEOTIDE SEQUENCE [LARGE SCALE GENOMIC DNA]</scope>
    <source>
        <strain evidence="1 2">FBCC195</strain>
    </source>
</reference>
<organism evidence="1 2">
    <name type="scientific">Hermanssonia centrifuga</name>
    <dbReference type="NCBI Taxonomy" id="98765"/>
    <lineage>
        <taxon>Eukaryota</taxon>
        <taxon>Fungi</taxon>
        <taxon>Dikarya</taxon>
        <taxon>Basidiomycota</taxon>
        <taxon>Agaricomycotina</taxon>
        <taxon>Agaricomycetes</taxon>
        <taxon>Polyporales</taxon>
        <taxon>Meruliaceae</taxon>
        <taxon>Hermanssonia</taxon>
    </lineage>
</organism>
<dbReference type="Proteomes" id="UP000186601">
    <property type="component" value="Unassembled WGS sequence"/>
</dbReference>
<proteinExistence type="predicted"/>
<name>A0A2R6NSR9_9APHY</name>
<sequence length="405" mass="46097">MASTLPSELLDRIVDFLALDIGVFDSYGFQEMKRYKHTLGACMLTCRYWWLRCRPHLFEYTILRSPDDLDGLLSLLSSSDSIISQSVRVLWVYEYKRNIAPWSHRILLSLLPRLDRLETIQYQNHPKARTAVPPTVSRGLSALYSNVRNVTSLTLSQQDFISFSEFLHIIGAIRSLKALTCDHLSWKKTPANPSMICGAWELERISASLCKEHWPFIWLLIARPKGKAASAMITRAVIGPEDLLTVGELARSFNSHIYMELPGSIIKTTLEFSLFQSAPSPSNSSDPPLSFSSFQNFVVQMDPPVSQLEWDEAIKQEILSYDWKRIDSLLQLLVRPGLSSVTIRINLSVFINDTKPLMEALTQEIQACMPHMQRENGLELIFPKRQAPQIDETPAIHVRTQAIHT</sequence>
<dbReference type="EMBL" id="MLYV02000868">
    <property type="protein sequence ID" value="PSR75994.1"/>
    <property type="molecule type" value="Genomic_DNA"/>
</dbReference>
<dbReference type="AlphaFoldDB" id="A0A2R6NSR9"/>
<evidence type="ECO:0008006" key="3">
    <source>
        <dbReference type="Google" id="ProtNLM"/>
    </source>
</evidence>
<gene>
    <name evidence="1" type="ORF">PHLCEN_2v8735</name>
</gene>
<comment type="caution">
    <text evidence="1">The sequence shown here is derived from an EMBL/GenBank/DDBJ whole genome shotgun (WGS) entry which is preliminary data.</text>
</comment>
<keyword evidence="2" id="KW-1185">Reference proteome</keyword>
<evidence type="ECO:0000313" key="2">
    <source>
        <dbReference type="Proteomes" id="UP000186601"/>
    </source>
</evidence>
<accession>A0A2R6NSR9</accession>